<reference evidence="2 3" key="1">
    <citation type="submission" date="2014-02" db="EMBL/GenBank/DDBJ databases">
        <title>The genome sequence of Colletotrichum nymphaeae SA-01.</title>
        <authorList>
            <person name="Baroncelli R."/>
            <person name="Thon M.R."/>
        </authorList>
    </citation>
    <scope>NUCLEOTIDE SEQUENCE [LARGE SCALE GENOMIC DNA]</scope>
    <source>
        <strain evidence="2 3">SA-01</strain>
    </source>
</reference>
<keyword evidence="3" id="KW-1185">Reference proteome</keyword>
<dbReference type="AlphaFoldDB" id="A0A135TFC1"/>
<evidence type="ECO:0000313" key="3">
    <source>
        <dbReference type="Proteomes" id="UP000070054"/>
    </source>
</evidence>
<gene>
    <name evidence="2" type="ORF">CNYM01_00727</name>
</gene>
<feature type="compositionally biased region" description="Polar residues" evidence="1">
    <location>
        <begin position="1"/>
        <end position="16"/>
    </location>
</feature>
<evidence type="ECO:0000256" key="1">
    <source>
        <dbReference type="SAM" id="MobiDB-lite"/>
    </source>
</evidence>
<evidence type="ECO:0000313" key="2">
    <source>
        <dbReference type="EMBL" id="KXH46881.1"/>
    </source>
</evidence>
<accession>A0A135TFC1</accession>
<sequence length="176" mass="18820">MSGNRGASGSTGSSDPTRVPGPFDVETPQLSPEQRNQLRRESGALRNTFTLIAGESAMQARLMSQITPQAIRDESGSEGESTAKAMVKTRVEQEEMEAQQQQSQEPQQDQASEEVSVTSDSEDYESFSNEEKSKGSGSGSGSGGEETGGQGSSNKRAPRSDVDDSDDHKRQRASSQ</sequence>
<feature type="compositionally biased region" description="Basic and acidic residues" evidence="1">
    <location>
        <begin position="158"/>
        <end position="169"/>
    </location>
</feature>
<feature type="region of interest" description="Disordered" evidence="1">
    <location>
        <begin position="63"/>
        <end position="176"/>
    </location>
</feature>
<feature type="region of interest" description="Disordered" evidence="1">
    <location>
        <begin position="1"/>
        <end position="43"/>
    </location>
</feature>
<organism evidence="2 3">
    <name type="scientific">Colletotrichum nymphaeae SA-01</name>
    <dbReference type="NCBI Taxonomy" id="1460502"/>
    <lineage>
        <taxon>Eukaryota</taxon>
        <taxon>Fungi</taxon>
        <taxon>Dikarya</taxon>
        <taxon>Ascomycota</taxon>
        <taxon>Pezizomycotina</taxon>
        <taxon>Sordariomycetes</taxon>
        <taxon>Hypocreomycetidae</taxon>
        <taxon>Glomerellales</taxon>
        <taxon>Glomerellaceae</taxon>
        <taxon>Colletotrichum</taxon>
        <taxon>Colletotrichum acutatum species complex</taxon>
    </lineage>
</organism>
<protein>
    <submittedName>
        <fullName evidence="2">Uncharacterized protein</fullName>
    </submittedName>
</protein>
<dbReference type="Proteomes" id="UP000070054">
    <property type="component" value="Unassembled WGS sequence"/>
</dbReference>
<dbReference type="OrthoDB" id="10479890at2759"/>
<feature type="compositionally biased region" description="Gly residues" evidence="1">
    <location>
        <begin position="136"/>
        <end position="151"/>
    </location>
</feature>
<feature type="compositionally biased region" description="Low complexity" evidence="1">
    <location>
        <begin position="98"/>
        <end position="119"/>
    </location>
</feature>
<dbReference type="EMBL" id="JEMN01001135">
    <property type="protein sequence ID" value="KXH46881.1"/>
    <property type="molecule type" value="Genomic_DNA"/>
</dbReference>
<proteinExistence type="predicted"/>
<comment type="caution">
    <text evidence="2">The sequence shown here is derived from an EMBL/GenBank/DDBJ whole genome shotgun (WGS) entry which is preliminary data.</text>
</comment>
<name>A0A135TFC1_9PEZI</name>